<feature type="domain" description="RRM" evidence="7">
    <location>
        <begin position="129"/>
        <end position="206"/>
    </location>
</feature>
<sequence length="738" mass="83729">MEEEHASKTLFIRNLPYSTTNQDLEKIFSDVGPLKQCFVVKDNDNPNRCRGFGYVTFSLREDAVKAKDEVKAVNARKLHITFADKKFKKLAGRNKNVTDREKTEGFNKAKEKDKKEKDKQKKKKKTKKPRLIIRNLPWKCTEEDLKTFFSKHGSIVEVRVPKKSHGKSAGFGFVEFTDMASANKAITKTNATQLLGRPVAVDWAMPKGVYDREQKKKQEHQGSEDDSGSFSGNGSDDSEEEGSDEQADSSDVDKGEISDEEVDSDLDDREDEGERSISEDEDVEEESDEGFTDDDDDDNDDDDAGGGDKEEEKWKSKLRQNLKSDVEEGRTVFIRNLSYDSLEEDVEEAFSEFGEINYVKIVLNPDTEHSKGLAFVQFKDQEAAETCLQKANDEKEGGGIVLDGRKLLVSLAVDRNKAAELKKKDTEKQSKDNRNLHLAREGMIRAGTQAAEGLSQSDLSKRMKVEMLKRQKLKNPNVFISPVRLCIRNLPVRIDDKELKKMFLKAAQDRKAKIVESRIMRDFSQVNSQGEAKSKGYGFVTFTDHEHALKALNATNNSPDLFGEKKRLIVEFSLENKLALQAKQKRLSRNQAKEGTLKRKHSDSANSTSQQPSNKKKRKKQSNDNVVETLLSKDKVKNKGDSSQKLPKGLPKHWGPKIRHKPRGGGKITGKGKKKELKNARPPRSREHPEAKDPSKKKKNRRKSKYQTDDFDNLVNKYRQKLMPSHKNTAARSGKWFA</sequence>
<comment type="subcellular location">
    <subcellularLocation>
        <location evidence="1">Nucleus</location>
    </subcellularLocation>
</comment>
<evidence type="ECO:0000313" key="8">
    <source>
        <dbReference type="Proteomes" id="UP000085678"/>
    </source>
</evidence>
<feature type="compositionally biased region" description="Basic and acidic residues" evidence="6">
    <location>
        <begin position="98"/>
        <end position="119"/>
    </location>
</feature>
<evidence type="ECO:0000256" key="3">
    <source>
        <dbReference type="ARBA" id="ARBA00022884"/>
    </source>
</evidence>
<feature type="compositionally biased region" description="Acidic residues" evidence="6">
    <location>
        <begin position="236"/>
        <end position="250"/>
    </location>
</feature>
<evidence type="ECO:0000256" key="6">
    <source>
        <dbReference type="SAM" id="MobiDB-lite"/>
    </source>
</evidence>
<dbReference type="SMART" id="SM00361">
    <property type="entry name" value="RRM_1"/>
    <property type="match status" value="3"/>
</dbReference>
<dbReference type="CDD" id="cd12413">
    <property type="entry name" value="RRM1_RBM28_like"/>
    <property type="match status" value="1"/>
</dbReference>
<feature type="compositionally biased region" description="Basic and acidic residues" evidence="6">
    <location>
        <begin position="211"/>
        <end position="223"/>
    </location>
</feature>
<dbReference type="FunCoup" id="A0A1S3KGJ3">
    <property type="interactions" value="2216"/>
</dbReference>
<keyword evidence="2" id="KW-0677">Repeat</keyword>
<dbReference type="FunFam" id="3.30.70.330:FF:000182">
    <property type="entry name" value="RNA-binding motif protein 28"/>
    <property type="match status" value="1"/>
</dbReference>
<evidence type="ECO:0000259" key="7">
    <source>
        <dbReference type="PROSITE" id="PS50102"/>
    </source>
</evidence>
<dbReference type="InParanoid" id="A0A1S3KGJ3"/>
<dbReference type="GO" id="GO:0005730">
    <property type="term" value="C:nucleolus"/>
    <property type="evidence" value="ECO:0007669"/>
    <property type="project" value="TreeGrafter"/>
</dbReference>
<dbReference type="Gene3D" id="3.30.70.330">
    <property type="match status" value="4"/>
</dbReference>
<dbReference type="SUPFAM" id="SSF54928">
    <property type="entry name" value="RNA-binding domain, RBD"/>
    <property type="match status" value="4"/>
</dbReference>
<feature type="compositionally biased region" description="Basic and acidic residues" evidence="6">
    <location>
        <begin position="631"/>
        <end position="642"/>
    </location>
</feature>
<dbReference type="CDD" id="cd12416">
    <property type="entry name" value="RRM4_RBM28_like"/>
    <property type="match status" value="1"/>
</dbReference>
<evidence type="ECO:0000256" key="1">
    <source>
        <dbReference type="ARBA" id="ARBA00004123"/>
    </source>
</evidence>
<dbReference type="SMART" id="SM00360">
    <property type="entry name" value="RRM"/>
    <property type="match status" value="4"/>
</dbReference>
<dbReference type="InterPro" id="IPR035979">
    <property type="entry name" value="RBD_domain_sf"/>
</dbReference>
<feature type="domain" description="RRM" evidence="7">
    <location>
        <begin position="330"/>
        <end position="414"/>
    </location>
</feature>
<dbReference type="CDD" id="cd12415">
    <property type="entry name" value="RRM3_RBM28_like"/>
    <property type="match status" value="1"/>
</dbReference>
<evidence type="ECO:0000313" key="9">
    <source>
        <dbReference type="RefSeq" id="XP_013421765.1"/>
    </source>
</evidence>
<dbReference type="PANTHER" id="PTHR48039">
    <property type="entry name" value="RNA-BINDING MOTIF PROTEIN 14B"/>
    <property type="match status" value="1"/>
</dbReference>
<feature type="compositionally biased region" description="Acidic residues" evidence="6">
    <location>
        <begin position="258"/>
        <end position="271"/>
    </location>
</feature>
<dbReference type="GO" id="GO:0003729">
    <property type="term" value="F:mRNA binding"/>
    <property type="evidence" value="ECO:0007669"/>
    <property type="project" value="TreeGrafter"/>
</dbReference>
<accession>A0A1S3KGJ3</accession>
<dbReference type="AlphaFoldDB" id="A0A1S3KGJ3"/>
<reference evidence="9" key="1">
    <citation type="submission" date="2025-08" db="UniProtKB">
        <authorList>
            <consortium name="RefSeq"/>
        </authorList>
    </citation>
    <scope>IDENTIFICATION</scope>
    <source>
        <tissue evidence="9">Gonads</tissue>
    </source>
</reference>
<feature type="domain" description="RRM" evidence="7">
    <location>
        <begin position="8"/>
        <end position="85"/>
    </location>
</feature>
<dbReference type="Proteomes" id="UP000085678">
    <property type="component" value="Unplaced"/>
</dbReference>
<evidence type="ECO:0000256" key="2">
    <source>
        <dbReference type="ARBA" id="ARBA00022737"/>
    </source>
</evidence>
<dbReference type="CDD" id="cd12414">
    <property type="entry name" value="RRM2_RBM28_like"/>
    <property type="match status" value="1"/>
</dbReference>
<feature type="compositionally biased region" description="Basic and acidic residues" evidence="6">
    <location>
        <begin position="306"/>
        <end position="315"/>
    </location>
</feature>
<feature type="compositionally biased region" description="Polar residues" evidence="6">
    <location>
        <begin position="604"/>
        <end position="613"/>
    </location>
</feature>
<dbReference type="PANTHER" id="PTHR48039:SF5">
    <property type="entry name" value="RNA-BINDING PROTEIN 28"/>
    <property type="match status" value="1"/>
</dbReference>
<dbReference type="InterPro" id="IPR003954">
    <property type="entry name" value="RRM_euk-type"/>
</dbReference>
<evidence type="ECO:0000256" key="5">
    <source>
        <dbReference type="PROSITE-ProRule" id="PRU00176"/>
    </source>
</evidence>
<keyword evidence="4" id="KW-0539">Nucleus</keyword>
<organism evidence="8 9">
    <name type="scientific">Lingula anatina</name>
    <name type="common">Brachiopod</name>
    <name type="synonym">Lingula unguis</name>
    <dbReference type="NCBI Taxonomy" id="7574"/>
    <lineage>
        <taxon>Eukaryota</taxon>
        <taxon>Metazoa</taxon>
        <taxon>Spiralia</taxon>
        <taxon>Lophotrochozoa</taxon>
        <taxon>Brachiopoda</taxon>
        <taxon>Linguliformea</taxon>
        <taxon>Lingulata</taxon>
        <taxon>Lingulida</taxon>
        <taxon>Linguloidea</taxon>
        <taxon>Lingulidae</taxon>
        <taxon>Lingula</taxon>
    </lineage>
</organism>
<feature type="region of interest" description="Disordered" evidence="6">
    <location>
        <begin position="98"/>
        <end position="128"/>
    </location>
</feature>
<feature type="region of interest" description="Disordered" evidence="6">
    <location>
        <begin position="211"/>
        <end position="322"/>
    </location>
</feature>
<dbReference type="InterPro" id="IPR051945">
    <property type="entry name" value="RRM_MRD1_RNA_proc_ribogen"/>
</dbReference>
<gene>
    <name evidence="9" type="primary">LOC106181816</name>
</gene>
<dbReference type="KEGG" id="lak:106181816"/>
<dbReference type="InterPro" id="IPR000504">
    <property type="entry name" value="RRM_dom"/>
</dbReference>
<feature type="region of interest" description="Disordered" evidence="6">
    <location>
        <begin position="583"/>
        <end position="738"/>
    </location>
</feature>
<feature type="compositionally biased region" description="Basic residues" evidence="6">
    <location>
        <begin position="650"/>
        <end position="676"/>
    </location>
</feature>
<dbReference type="RefSeq" id="XP_013421765.1">
    <property type="nucleotide sequence ID" value="XM_013566311.1"/>
</dbReference>
<dbReference type="GeneID" id="106181816"/>
<dbReference type="PROSITE" id="PS50102">
    <property type="entry name" value="RRM"/>
    <property type="match status" value="4"/>
</dbReference>
<name>A0A1S3KGJ3_LINAN</name>
<feature type="domain" description="RRM" evidence="7">
    <location>
        <begin position="483"/>
        <end position="575"/>
    </location>
</feature>
<keyword evidence="3 5" id="KW-0694">RNA-binding</keyword>
<dbReference type="OrthoDB" id="3945418at2759"/>
<feature type="compositionally biased region" description="Acidic residues" evidence="6">
    <location>
        <begin position="279"/>
        <end position="305"/>
    </location>
</feature>
<feature type="compositionally biased region" description="Basic residues" evidence="6">
    <location>
        <begin position="695"/>
        <end position="705"/>
    </location>
</feature>
<protein>
    <submittedName>
        <fullName evidence="9">RNA-binding protein 28 isoform X1</fullName>
    </submittedName>
</protein>
<proteinExistence type="predicted"/>
<keyword evidence="8" id="KW-1185">Reference proteome</keyword>
<feature type="compositionally biased region" description="Basic and acidic residues" evidence="6">
    <location>
        <begin position="684"/>
        <end position="694"/>
    </location>
</feature>
<dbReference type="Pfam" id="PF00076">
    <property type="entry name" value="RRM_1"/>
    <property type="match status" value="4"/>
</dbReference>
<evidence type="ECO:0000256" key="4">
    <source>
        <dbReference type="ARBA" id="ARBA00023242"/>
    </source>
</evidence>
<dbReference type="STRING" id="7574.A0A1S3KGJ3"/>
<dbReference type="InterPro" id="IPR012677">
    <property type="entry name" value="Nucleotide-bd_a/b_plait_sf"/>
</dbReference>